<dbReference type="Proteomes" id="UP000238049">
    <property type="component" value="Unassembled WGS sequence"/>
</dbReference>
<feature type="non-terminal residue" evidence="2">
    <location>
        <position position="150"/>
    </location>
</feature>
<sequence>MHPLLESLPRRNSTQVHADASVHRMRAAASTSETHTDYSEILELIGAYGDNKDMRALQRRFTGFSRFLADSGLSHVSGRQMLQELNEGQRDQVIHQIIRRIEHSADAEYREIALSRLESQCSRNIVLSQWALDRIAQAKDKAKAKTTAKA</sequence>
<evidence type="ECO:0000313" key="2">
    <source>
        <dbReference type="EMBL" id="PPT91737.1"/>
    </source>
</evidence>
<feature type="region of interest" description="Disordered" evidence="1">
    <location>
        <begin position="1"/>
        <end position="20"/>
    </location>
</feature>
<gene>
    <name evidence="2" type="ORF">XarbCFBP7409_21260</name>
</gene>
<proteinExistence type="predicted"/>
<evidence type="ECO:0000313" key="3">
    <source>
        <dbReference type="Proteomes" id="UP000238049"/>
    </source>
</evidence>
<evidence type="ECO:0000256" key="1">
    <source>
        <dbReference type="SAM" id="MobiDB-lite"/>
    </source>
</evidence>
<reference evidence="2 3" key="1">
    <citation type="submission" date="2016-08" db="EMBL/GenBank/DDBJ databases">
        <title>Evolution of the type three secretion system and type three effector repertoires in Xanthomonas.</title>
        <authorList>
            <person name="Merda D."/>
            <person name="Briand M."/>
            <person name="Bosis E."/>
            <person name="Rousseau C."/>
            <person name="Portier P."/>
            <person name="Jacques M.-A."/>
            <person name="Fischer-Le Saux M."/>
        </authorList>
    </citation>
    <scope>NUCLEOTIDE SEQUENCE [LARGE SCALE GENOMIC DNA]</scope>
    <source>
        <strain evidence="2 3">CFBP 7409</strain>
    </source>
</reference>
<dbReference type="EMBL" id="MDSL01000143">
    <property type="protein sequence ID" value="PPT91737.1"/>
    <property type="molecule type" value="Genomic_DNA"/>
</dbReference>
<name>A0A2S6ZHL4_9XANT</name>
<protein>
    <submittedName>
        <fullName evidence="2">Uncharacterized protein</fullName>
    </submittedName>
</protein>
<organism evidence="2 3">
    <name type="scientific">Xanthomonas arboricola pv. guizotiae</name>
    <dbReference type="NCBI Taxonomy" id="487867"/>
    <lineage>
        <taxon>Bacteria</taxon>
        <taxon>Pseudomonadati</taxon>
        <taxon>Pseudomonadota</taxon>
        <taxon>Gammaproteobacteria</taxon>
        <taxon>Lysobacterales</taxon>
        <taxon>Lysobacteraceae</taxon>
        <taxon>Xanthomonas</taxon>
    </lineage>
</organism>
<accession>A0A2S6ZHL4</accession>
<dbReference type="AlphaFoldDB" id="A0A2S6ZHL4"/>
<comment type="caution">
    <text evidence="2">The sequence shown here is derived from an EMBL/GenBank/DDBJ whole genome shotgun (WGS) entry which is preliminary data.</text>
</comment>